<dbReference type="AlphaFoldDB" id="A0A9N7Y993"/>
<name>A0A9N7Y993_PLEPL</name>
<keyword evidence="3" id="KW-1185">Reference proteome</keyword>
<protein>
    <submittedName>
        <fullName evidence="2">Uncharacterized protein</fullName>
    </submittedName>
</protein>
<accession>A0A9N7Y993</accession>
<comment type="caution">
    <text evidence="2">The sequence shown here is derived from an EMBL/GenBank/DDBJ whole genome shotgun (WGS) entry which is preliminary data.</text>
</comment>
<evidence type="ECO:0000256" key="1">
    <source>
        <dbReference type="SAM" id="MobiDB-lite"/>
    </source>
</evidence>
<feature type="compositionally biased region" description="Low complexity" evidence="1">
    <location>
        <begin position="29"/>
        <end position="45"/>
    </location>
</feature>
<feature type="region of interest" description="Disordered" evidence="1">
    <location>
        <begin position="16"/>
        <end position="56"/>
    </location>
</feature>
<evidence type="ECO:0000313" key="3">
    <source>
        <dbReference type="Proteomes" id="UP001153269"/>
    </source>
</evidence>
<dbReference type="EMBL" id="CADEAL010000261">
    <property type="protein sequence ID" value="CAB1417348.1"/>
    <property type="molecule type" value="Genomic_DNA"/>
</dbReference>
<gene>
    <name evidence="2" type="ORF">PLEPLA_LOCUS5150</name>
</gene>
<dbReference type="Proteomes" id="UP001153269">
    <property type="component" value="Unassembled WGS sequence"/>
</dbReference>
<organism evidence="2 3">
    <name type="scientific">Pleuronectes platessa</name>
    <name type="common">European plaice</name>
    <dbReference type="NCBI Taxonomy" id="8262"/>
    <lineage>
        <taxon>Eukaryota</taxon>
        <taxon>Metazoa</taxon>
        <taxon>Chordata</taxon>
        <taxon>Craniata</taxon>
        <taxon>Vertebrata</taxon>
        <taxon>Euteleostomi</taxon>
        <taxon>Actinopterygii</taxon>
        <taxon>Neopterygii</taxon>
        <taxon>Teleostei</taxon>
        <taxon>Neoteleostei</taxon>
        <taxon>Acanthomorphata</taxon>
        <taxon>Carangaria</taxon>
        <taxon>Pleuronectiformes</taxon>
        <taxon>Pleuronectoidei</taxon>
        <taxon>Pleuronectidae</taxon>
        <taxon>Pleuronectes</taxon>
    </lineage>
</organism>
<reference evidence="2" key="1">
    <citation type="submission" date="2020-03" db="EMBL/GenBank/DDBJ databases">
        <authorList>
            <person name="Weist P."/>
        </authorList>
    </citation>
    <scope>NUCLEOTIDE SEQUENCE</scope>
</reference>
<evidence type="ECO:0000313" key="2">
    <source>
        <dbReference type="EMBL" id="CAB1417348.1"/>
    </source>
</evidence>
<sequence>MGVFMVPRAVFTAAAQRGSASSSIPGPLRSVPARSSPAAAASVSPDPELERDSCGGERATDVHIPCLCWVLTPPALHGHEQLRSQLYRRIMKTFRLNTWCKWSLFNLNMRFWIQEFNSGDQRLLLIW</sequence>
<proteinExistence type="predicted"/>